<name>A0A7Y4KFB2_9BACT</name>
<sequence length="356" mass="38892">MPILKFMMGERDALAQVEAAQRQRVTPLFEIRPPKSKSAKDRRKALRMETMEEVLARTGPHLAKAVPDGRAFIDGIHLTPAQRMASGAPPSPTSWRRRGSLVSHSFLSQALNVPPSTRPPSGAAVAEDKRGVCVRVRKKELFGDDLDEALSSTLRTTGAVRESADLVLDLGPIAPDDVSVLSRSLPGLIDGIDGLKAFRTLTLAAGAFPPSISHIKLPTKLQRADWLVWRSLAGKAKSLMRMPTYGDYAIQGAQPPSSDAAIHSGSPNIRYTADDHWLVVRGFAFKRHGFEQYAALAQYLMEQECYAGHTFSWGDEYIFGCAGGAETPGNQALWRKVGTNHHITKVLKQLTSLHAP</sequence>
<evidence type="ECO:0000313" key="1">
    <source>
        <dbReference type="EMBL" id="NOK32607.1"/>
    </source>
</evidence>
<dbReference type="InterPro" id="IPR025683">
    <property type="entry name" value="Protein_beta"/>
</dbReference>
<gene>
    <name evidence="1" type="ORF">HMI49_05275</name>
</gene>
<keyword evidence="2" id="KW-1185">Reference proteome</keyword>
<dbReference type="Proteomes" id="UP000563426">
    <property type="component" value="Unassembled WGS sequence"/>
</dbReference>
<dbReference type="RefSeq" id="WP_171433234.1">
    <property type="nucleotide sequence ID" value="NZ_JABFJV010000017.1"/>
</dbReference>
<reference evidence="1 2" key="1">
    <citation type="submission" date="2020-05" db="EMBL/GenBank/DDBJ databases">
        <authorList>
            <person name="Whitworth D."/>
        </authorList>
    </citation>
    <scope>NUCLEOTIDE SEQUENCE [LARGE SCALE GENOMIC DNA]</scope>
    <source>
        <strain evidence="1 2">AB043B</strain>
    </source>
</reference>
<protein>
    <submittedName>
        <fullName evidence="1">Uncharacterized protein</fullName>
    </submittedName>
</protein>
<accession>A0A7Y4KFB2</accession>
<dbReference type="AlphaFoldDB" id="A0A7Y4KFB2"/>
<dbReference type="Pfam" id="PF14350">
    <property type="entry name" value="Beta_protein"/>
    <property type="match status" value="1"/>
</dbReference>
<dbReference type="EMBL" id="JABFJV010000017">
    <property type="protein sequence ID" value="NOK32607.1"/>
    <property type="molecule type" value="Genomic_DNA"/>
</dbReference>
<proteinExistence type="predicted"/>
<organism evidence="1 2">
    <name type="scientific">Corallococcus exercitus</name>
    <dbReference type="NCBI Taxonomy" id="2316736"/>
    <lineage>
        <taxon>Bacteria</taxon>
        <taxon>Pseudomonadati</taxon>
        <taxon>Myxococcota</taxon>
        <taxon>Myxococcia</taxon>
        <taxon>Myxococcales</taxon>
        <taxon>Cystobacterineae</taxon>
        <taxon>Myxococcaceae</taxon>
        <taxon>Corallococcus</taxon>
    </lineage>
</organism>
<comment type="caution">
    <text evidence="1">The sequence shown here is derived from an EMBL/GenBank/DDBJ whole genome shotgun (WGS) entry which is preliminary data.</text>
</comment>
<evidence type="ECO:0000313" key="2">
    <source>
        <dbReference type="Proteomes" id="UP000563426"/>
    </source>
</evidence>